<dbReference type="SUPFAM" id="SSF46785">
    <property type="entry name" value="Winged helix' DNA-binding domain"/>
    <property type="match status" value="1"/>
</dbReference>
<proteinExistence type="predicted"/>
<keyword evidence="2" id="KW-0489">Methyltransferase</keyword>
<dbReference type="InterPro" id="IPR029063">
    <property type="entry name" value="SAM-dependent_MTases_sf"/>
</dbReference>
<protein>
    <submittedName>
        <fullName evidence="8">Uncharacterized protein</fullName>
    </submittedName>
</protein>
<accession>A0AA41RMR9</accession>
<reference evidence="8" key="1">
    <citation type="submission" date="2022-03" db="EMBL/GenBank/DDBJ databases">
        <title>A functionally conserved STORR gene fusion in Papaver species that diverged 16.8 million years ago.</title>
        <authorList>
            <person name="Catania T."/>
        </authorList>
    </citation>
    <scope>NUCLEOTIDE SEQUENCE</scope>
    <source>
        <strain evidence="8">S-191538</strain>
    </source>
</reference>
<dbReference type="FunFam" id="1.10.10.10:FF:000357">
    <property type="entry name" value="Caffeic acid 3-O-methyltransferase"/>
    <property type="match status" value="1"/>
</dbReference>
<keyword evidence="3" id="KW-0808">Transferase</keyword>
<keyword evidence="4" id="KW-0949">S-adenosyl-L-methionine</keyword>
<dbReference type="GO" id="GO:0032259">
    <property type="term" value="P:methylation"/>
    <property type="evidence" value="ECO:0007669"/>
    <property type="project" value="UniProtKB-KW"/>
</dbReference>
<dbReference type="PROSITE" id="PS51683">
    <property type="entry name" value="SAM_OMT_II"/>
    <property type="match status" value="1"/>
</dbReference>
<dbReference type="Proteomes" id="UP001177140">
    <property type="component" value="Unassembled WGS sequence"/>
</dbReference>
<dbReference type="Pfam" id="PF08100">
    <property type="entry name" value="Dimerisation"/>
    <property type="match status" value="1"/>
</dbReference>
<evidence type="ECO:0000313" key="9">
    <source>
        <dbReference type="Proteomes" id="UP001177140"/>
    </source>
</evidence>
<evidence type="ECO:0000313" key="8">
    <source>
        <dbReference type="EMBL" id="MCL7023154.1"/>
    </source>
</evidence>
<dbReference type="InterPro" id="IPR001077">
    <property type="entry name" value="COMT_C"/>
</dbReference>
<dbReference type="Gene3D" id="3.40.50.150">
    <property type="entry name" value="Vaccinia Virus protein VP39"/>
    <property type="match status" value="1"/>
</dbReference>
<feature type="domain" description="O-methyltransferase dimerisation" evidence="7">
    <location>
        <begin position="41"/>
        <end position="116"/>
    </location>
</feature>
<feature type="domain" description="O-methyltransferase C-terminal" evidence="6">
    <location>
        <begin position="172"/>
        <end position="376"/>
    </location>
</feature>
<evidence type="ECO:0000259" key="6">
    <source>
        <dbReference type="Pfam" id="PF00891"/>
    </source>
</evidence>
<organism evidence="8 9">
    <name type="scientific">Papaver nudicaule</name>
    <name type="common">Iceland poppy</name>
    <dbReference type="NCBI Taxonomy" id="74823"/>
    <lineage>
        <taxon>Eukaryota</taxon>
        <taxon>Viridiplantae</taxon>
        <taxon>Streptophyta</taxon>
        <taxon>Embryophyta</taxon>
        <taxon>Tracheophyta</taxon>
        <taxon>Spermatophyta</taxon>
        <taxon>Magnoliopsida</taxon>
        <taxon>Ranunculales</taxon>
        <taxon>Papaveraceae</taxon>
        <taxon>Papaveroideae</taxon>
        <taxon>Papaver</taxon>
    </lineage>
</organism>
<dbReference type="GO" id="GO:0008171">
    <property type="term" value="F:O-methyltransferase activity"/>
    <property type="evidence" value="ECO:0007669"/>
    <property type="project" value="InterPro"/>
</dbReference>
<dbReference type="SUPFAM" id="SSF53335">
    <property type="entry name" value="S-adenosyl-L-methionine-dependent methyltransferases"/>
    <property type="match status" value="1"/>
</dbReference>
<dbReference type="InterPro" id="IPR012967">
    <property type="entry name" value="COMT_dimerisation"/>
</dbReference>
<dbReference type="Pfam" id="PF00891">
    <property type="entry name" value="Methyltransf_2"/>
    <property type="match status" value="1"/>
</dbReference>
<dbReference type="Gene3D" id="1.10.10.10">
    <property type="entry name" value="Winged helix-like DNA-binding domain superfamily/Winged helix DNA-binding domain"/>
    <property type="match status" value="1"/>
</dbReference>
<evidence type="ECO:0000256" key="3">
    <source>
        <dbReference type="ARBA" id="ARBA00022679"/>
    </source>
</evidence>
<evidence type="ECO:0000256" key="4">
    <source>
        <dbReference type="ARBA" id="ARBA00022691"/>
    </source>
</evidence>
<evidence type="ECO:0000256" key="5">
    <source>
        <dbReference type="PIRSR" id="PIRSR005739-1"/>
    </source>
</evidence>
<name>A0AA41RMR9_PAPNU</name>
<evidence type="ECO:0000259" key="7">
    <source>
        <dbReference type="Pfam" id="PF08100"/>
    </source>
</evidence>
<keyword evidence="9" id="KW-1185">Reference proteome</keyword>
<dbReference type="GO" id="GO:0009820">
    <property type="term" value="P:alkaloid metabolic process"/>
    <property type="evidence" value="ECO:0007669"/>
    <property type="project" value="UniProtKB-KW"/>
</dbReference>
<dbReference type="EMBL" id="JAJJMA010018969">
    <property type="protein sequence ID" value="MCL7023154.1"/>
    <property type="molecule type" value="Genomic_DNA"/>
</dbReference>
<dbReference type="InterPro" id="IPR036390">
    <property type="entry name" value="WH_DNA-bd_sf"/>
</dbReference>
<evidence type="ECO:0000256" key="2">
    <source>
        <dbReference type="ARBA" id="ARBA00022603"/>
    </source>
</evidence>
<dbReference type="PIRSF" id="PIRSF005739">
    <property type="entry name" value="O-mtase"/>
    <property type="match status" value="1"/>
</dbReference>
<evidence type="ECO:0000256" key="1">
    <source>
        <dbReference type="ARBA" id="ARBA00022589"/>
    </source>
</evidence>
<keyword evidence="1" id="KW-0017">Alkaloid metabolism</keyword>
<gene>
    <name evidence="8" type="ORF">MKW94_009199</name>
</gene>
<dbReference type="PANTHER" id="PTHR11746">
    <property type="entry name" value="O-METHYLTRANSFERASE"/>
    <property type="match status" value="1"/>
</dbReference>
<dbReference type="InterPro" id="IPR016461">
    <property type="entry name" value="COMT-like"/>
</dbReference>
<feature type="active site" description="Proton acceptor" evidence="5">
    <location>
        <position position="301"/>
    </location>
</feature>
<sequence length="395" mass="42966">MAINGHNHQTSTTTFTTIAAAKESNNDISYLSETANLGKLICIPMALRASMELNVFQLISKFGPDAKVSASEIVSKMPKAANNPKAAVYLDRILRLLGASSILSVSTRKKVVNGNVNGGGDHSDEGSVVVHDEMVYGLTSSSRCLVPREEDGVSLVEELLFTSDKVVVDSFFKLKDVVLEKDIVPFDVAHGASIFEYAGKEPRLNQVFNDAMGVFSVVVFEAVFRVYDGFLGMKELIDVGGGIGTSVSKVVAKYPFIRGINFDLPHVISVAPPYPGVEHVQGDMFEEVPKGQNMLLKWVLHDWGDERCVNLLKNCWNSLPVGGKVLIIEFVLPNELGNNAESFNSLIPDLLMMALNPGGKERTISEYGGLAKKAGFIKTIPVPISQGLHVIEFHK</sequence>
<dbReference type="GO" id="GO:0046983">
    <property type="term" value="F:protein dimerization activity"/>
    <property type="evidence" value="ECO:0007669"/>
    <property type="project" value="InterPro"/>
</dbReference>
<dbReference type="AlphaFoldDB" id="A0AA41RMR9"/>
<dbReference type="InterPro" id="IPR036388">
    <property type="entry name" value="WH-like_DNA-bd_sf"/>
</dbReference>
<comment type="caution">
    <text evidence="8">The sequence shown here is derived from an EMBL/GenBank/DDBJ whole genome shotgun (WGS) entry which is preliminary data.</text>
</comment>